<evidence type="ECO:0000313" key="1">
    <source>
        <dbReference type="Proteomes" id="UP000887566"/>
    </source>
</evidence>
<proteinExistence type="predicted"/>
<dbReference type="Proteomes" id="UP000887566">
    <property type="component" value="Unplaced"/>
</dbReference>
<reference evidence="2" key="1">
    <citation type="submission" date="2022-11" db="UniProtKB">
        <authorList>
            <consortium name="WormBaseParasite"/>
        </authorList>
    </citation>
    <scope>IDENTIFICATION</scope>
</reference>
<name>A0A914W450_9BILA</name>
<sequence length="143" mass="15344">MAVGSVCFDTAPTSRNKFSPSGSDPLLSSAAGTLQMQREQASIWGHQMPYDFASVQQQLHSALPATGAGGGASSSAAVSNSLFQSCWSPQGEDRLLDSSTPASLFHPNGALQRKDSATMNEQHVAEWKMESIYNWMRDTEDSS</sequence>
<organism evidence="1 2">
    <name type="scientific">Plectus sambesii</name>
    <dbReference type="NCBI Taxonomy" id="2011161"/>
    <lineage>
        <taxon>Eukaryota</taxon>
        <taxon>Metazoa</taxon>
        <taxon>Ecdysozoa</taxon>
        <taxon>Nematoda</taxon>
        <taxon>Chromadorea</taxon>
        <taxon>Plectida</taxon>
        <taxon>Plectina</taxon>
        <taxon>Plectoidea</taxon>
        <taxon>Plectidae</taxon>
        <taxon>Plectus</taxon>
    </lineage>
</organism>
<protein>
    <submittedName>
        <fullName evidence="2">Growth-regulating factor</fullName>
    </submittedName>
</protein>
<dbReference type="AlphaFoldDB" id="A0A914W450"/>
<evidence type="ECO:0000313" key="2">
    <source>
        <dbReference type="WBParaSite" id="PSAMB.scaffold30size108092.g794.t1"/>
    </source>
</evidence>
<accession>A0A914W450</accession>
<keyword evidence="1" id="KW-1185">Reference proteome</keyword>
<dbReference type="WBParaSite" id="PSAMB.scaffold30size108092.g794.t1">
    <property type="protein sequence ID" value="PSAMB.scaffold30size108092.g794.t1"/>
    <property type="gene ID" value="PSAMB.scaffold30size108092.g794"/>
</dbReference>